<evidence type="ECO:0000256" key="2">
    <source>
        <dbReference type="SAM" id="MobiDB-lite"/>
    </source>
</evidence>
<evidence type="ECO:0000313" key="4">
    <source>
        <dbReference type="EMBL" id="KXH29118.1"/>
    </source>
</evidence>
<feature type="region of interest" description="Disordered" evidence="2">
    <location>
        <begin position="572"/>
        <end position="678"/>
    </location>
</feature>
<feature type="compositionally biased region" description="Basic and acidic residues" evidence="2">
    <location>
        <begin position="592"/>
        <end position="604"/>
    </location>
</feature>
<dbReference type="Gene3D" id="3.50.50.60">
    <property type="entry name" value="FAD/NAD(P)-binding domain"/>
    <property type="match status" value="1"/>
</dbReference>
<proteinExistence type="predicted"/>
<accession>A0A135RZU9</accession>
<feature type="compositionally biased region" description="Basic and acidic residues" evidence="2">
    <location>
        <begin position="662"/>
        <end position="674"/>
    </location>
</feature>
<dbReference type="PANTHER" id="PTHR13847:SF260">
    <property type="entry name" value="FAD DEPENDENT OXIDOREDUCTASE DOMAIN-CONTAINING PROTEIN"/>
    <property type="match status" value="1"/>
</dbReference>
<dbReference type="GO" id="GO:0003676">
    <property type="term" value="F:nucleic acid binding"/>
    <property type="evidence" value="ECO:0007669"/>
    <property type="project" value="InterPro"/>
</dbReference>
<reference evidence="4 5" key="1">
    <citation type="submission" date="2014-02" db="EMBL/GenBank/DDBJ databases">
        <title>The genome sequence of Colletotrichum simmondsii CBS122122.</title>
        <authorList>
            <person name="Baroncelli R."/>
            <person name="Thon M.R."/>
        </authorList>
    </citation>
    <scope>NUCLEOTIDE SEQUENCE [LARGE SCALE GENOMIC DNA]</scope>
    <source>
        <strain evidence="4 5">CBS122122</strain>
    </source>
</reference>
<organism evidence="4 5">
    <name type="scientific">Colletotrichum simmondsii</name>
    <dbReference type="NCBI Taxonomy" id="703756"/>
    <lineage>
        <taxon>Eukaryota</taxon>
        <taxon>Fungi</taxon>
        <taxon>Dikarya</taxon>
        <taxon>Ascomycota</taxon>
        <taxon>Pezizomycotina</taxon>
        <taxon>Sordariomycetes</taxon>
        <taxon>Hypocreomycetidae</taxon>
        <taxon>Glomerellales</taxon>
        <taxon>Glomerellaceae</taxon>
        <taxon>Colletotrichum</taxon>
        <taxon>Colletotrichum acutatum species complex</taxon>
    </lineage>
</organism>
<dbReference type="InterPro" id="IPR001878">
    <property type="entry name" value="Znf_CCHC"/>
</dbReference>
<dbReference type="InterPro" id="IPR006076">
    <property type="entry name" value="FAD-dep_OxRdtase"/>
</dbReference>
<dbReference type="EMBL" id="JFBX01000758">
    <property type="protein sequence ID" value="KXH29118.1"/>
    <property type="molecule type" value="Genomic_DNA"/>
</dbReference>
<keyword evidence="1" id="KW-0862">Zinc</keyword>
<feature type="compositionally biased region" description="Acidic residues" evidence="2">
    <location>
        <begin position="605"/>
        <end position="633"/>
    </location>
</feature>
<dbReference type="PROSITE" id="PS50158">
    <property type="entry name" value="ZF_CCHC"/>
    <property type="match status" value="1"/>
</dbReference>
<dbReference type="SUPFAM" id="SSF57756">
    <property type="entry name" value="Retrovirus zinc finger-like domains"/>
    <property type="match status" value="1"/>
</dbReference>
<evidence type="ECO:0000313" key="5">
    <source>
        <dbReference type="Proteomes" id="UP000070328"/>
    </source>
</evidence>
<dbReference type="Proteomes" id="UP000070328">
    <property type="component" value="Unassembled WGS sequence"/>
</dbReference>
<dbReference type="GO" id="GO:0008270">
    <property type="term" value="F:zinc ion binding"/>
    <property type="evidence" value="ECO:0007669"/>
    <property type="project" value="UniProtKB-KW"/>
</dbReference>
<dbReference type="SMART" id="SM00343">
    <property type="entry name" value="ZnF_C2HC"/>
    <property type="match status" value="1"/>
</dbReference>
<dbReference type="InterPro" id="IPR036188">
    <property type="entry name" value="FAD/NAD-bd_sf"/>
</dbReference>
<dbReference type="Gene3D" id="4.10.60.10">
    <property type="entry name" value="Zinc finger, CCHC-type"/>
    <property type="match status" value="1"/>
</dbReference>
<comment type="caution">
    <text evidence="4">The sequence shown here is derived from an EMBL/GenBank/DDBJ whole genome shotgun (WGS) entry which is preliminary data.</text>
</comment>
<sequence>MTGLPVTNPCISFWQQTTRSYPYLNYNDEALVPRTAKYVIIGSGISGALTAFKLVEGGVTGSDIVILEARKAAGGASSRNAGHIRPDAFRGFTVYKSFHGEEQALKIIANERTVFLAVDNFVKKHNVPFDFVPTTTFDVCLTQEFADHNAKSFKAYQTAGGDVSHIKFYPAAEAREMTGVPQALCAYEWPAGSGHPAKLAQWLLAQCVGKGVQFLTHCPAISVTRSSSGAEQILWDVNTPQGTVTTPTVIHCTNAFAPHLLPQLSSLVTPERAQAHAFVPPAALTGSKVLQSTISLRRGLRWFYSVNQRHSDGIIILGSASASPKVSQAAYAERQTADDSEFSAEIRDDAVANFQDCLPECRPEKLRHGEGLHHTWTGIIGMTPDMVPFIGRVDGSPGQWVCAGFNGHGECSIAPVKCPFADFMVPYGWRESLRIAIMPPSTNMVPETPPGRGISSRLLTMKFMQRAAASDATPEPSPEEPSSKRRKFQNSPLTGDFHSFDQTAVQAALKQQEAKRLSALEASRAELADTHWVLDGAWGKSTETENAPPNIVYVGYADIDVADGEEEAAATATAQVGRMKIESKKKKATKNAKKETPKKTKPESSDSDGSSDSDDSSDGSSDEDEASSSSDEEASIKTPPKAVKGLASGGQGRTRVNLQAKKSSESMKAKEFREKRMKKEVKLNKLASISGGATGGFSGAGKPNAPFNCHNCNKPGHRAADCPQRRGGKRKSSDRSR</sequence>
<evidence type="ECO:0000259" key="3">
    <source>
        <dbReference type="PROSITE" id="PS50158"/>
    </source>
</evidence>
<name>A0A135RZU9_9PEZI</name>
<dbReference type="Pfam" id="PF00098">
    <property type="entry name" value="zf-CCHC"/>
    <property type="match status" value="1"/>
</dbReference>
<protein>
    <recommendedName>
        <fullName evidence="3">CCHC-type domain-containing protein</fullName>
    </recommendedName>
</protein>
<gene>
    <name evidence="4" type="ORF">CSIM01_02187</name>
</gene>
<dbReference type="InterPro" id="IPR036875">
    <property type="entry name" value="Znf_CCHC_sf"/>
</dbReference>
<feature type="region of interest" description="Disordered" evidence="2">
    <location>
        <begin position="712"/>
        <end position="737"/>
    </location>
</feature>
<dbReference type="GO" id="GO:0005737">
    <property type="term" value="C:cytoplasm"/>
    <property type="evidence" value="ECO:0007669"/>
    <property type="project" value="TreeGrafter"/>
</dbReference>
<dbReference type="Pfam" id="PF01266">
    <property type="entry name" value="DAO"/>
    <property type="match status" value="1"/>
</dbReference>
<dbReference type="AlphaFoldDB" id="A0A135RZU9"/>
<feature type="region of interest" description="Disordered" evidence="2">
    <location>
        <begin position="466"/>
        <end position="495"/>
    </location>
</feature>
<dbReference type="OrthoDB" id="429143at2759"/>
<keyword evidence="1" id="KW-0863">Zinc-finger</keyword>
<keyword evidence="5" id="KW-1185">Reference proteome</keyword>
<keyword evidence="1" id="KW-0479">Metal-binding</keyword>
<dbReference type="SUPFAM" id="SSF51905">
    <property type="entry name" value="FAD/NAD(P)-binding domain"/>
    <property type="match status" value="1"/>
</dbReference>
<feature type="domain" description="CCHC-type" evidence="3">
    <location>
        <begin position="709"/>
        <end position="724"/>
    </location>
</feature>
<dbReference type="PANTHER" id="PTHR13847">
    <property type="entry name" value="SARCOSINE DEHYDROGENASE-RELATED"/>
    <property type="match status" value="1"/>
</dbReference>
<evidence type="ECO:0000256" key="1">
    <source>
        <dbReference type="PROSITE-ProRule" id="PRU00047"/>
    </source>
</evidence>
<dbReference type="Gene3D" id="3.30.9.10">
    <property type="entry name" value="D-Amino Acid Oxidase, subunit A, domain 2"/>
    <property type="match status" value="1"/>
</dbReference>